<keyword evidence="2" id="KW-0547">Nucleotide-binding</keyword>
<evidence type="ECO:0000256" key="4">
    <source>
        <dbReference type="ARBA" id="ARBA00023186"/>
    </source>
</evidence>
<evidence type="ECO:0000256" key="3">
    <source>
        <dbReference type="ARBA" id="ARBA00022840"/>
    </source>
</evidence>
<dbReference type="GO" id="GO:0016887">
    <property type="term" value="F:ATP hydrolysis activity"/>
    <property type="evidence" value="ECO:0007669"/>
    <property type="project" value="InterPro"/>
</dbReference>
<dbReference type="Pfam" id="PF00118">
    <property type="entry name" value="Cpn60_TCP1"/>
    <property type="match status" value="1"/>
</dbReference>
<dbReference type="PANTHER" id="PTHR11353">
    <property type="entry name" value="CHAPERONIN"/>
    <property type="match status" value="1"/>
</dbReference>
<sequence>MPLLVGSPGIWRLAWTWVGRHGRGTRALGEGAEPTAGDEGRQETEQLQEQDVVAGDGTTSVVVICGALLKKCQELLEKGVHPTIISDAFSKAANKACKAAAHTHDGPGCSGVGTILAPVRSVSAPAYPGIERDKAKGCRAGSTSERDILESIAIPVDMDDRESLIRAANT</sequence>
<keyword evidence="7" id="KW-1185">Reference proteome</keyword>
<dbReference type="AlphaFoldDB" id="A0A2J7ZQR8"/>
<evidence type="ECO:0000256" key="2">
    <source>
        <dbReference type="ARBA" id="ARBA00022741"/>
    </source>
</evidence>
<dbReference type="InterPro" id="IPR002194">
    <property type="entry name" value="Chaperonin_TCP-1_CS"/>
</dbReference>
<dbReference type="InterPro" id="IPR002423">
    <property type="entry name" value="Cpn60/GroEL/TCP-1"/>
</dbReference>
<evidence type="ECO:0000256" key="1">
    <source>
        <dbReference type="ARBA" id="ARBA00008020"/>
    </source>
</evidence>
<dbReference type="GO" id="GO:0051082">
    <property type="term" value="F:unfolded protein binding"/>
    <property type="evidence" value="ECO:0007669"/>
    <property type="project" value="InterPro"/>
</dbReference>
<comment type="caution">
    <text evidence="6">The sequence shown here is derived from an EMBL/GenBank/DDBJ whole genome shotgun (WGS) entry which is preliminary data.</text>
</comment>
<dbReference type="PROSITE" id="PS00995">
    <property type="entry name" value="TCP1_3"/>
    <property type="match status" value="1"/>
</dbReference>
<organism evidence="6 7">
    <name type="scientific">Tetrabaena socialis</name>
    <dbReference type="NCBI Taxonomy" id="47790"/>
    <lineage>
        <taxon>Eukaryota</taxon>
        <taxon>Viridiplantae</taxon>
        <taxon>Chlorophyta</taxon>
        <taxon>core chlorophytes</taxon>
        <taxon>Chlorophyceae</taxon>
        <taxon>CS clade</taxon>
        <taxon>Chlamydomonadales</taxon>
        <taxon>Tetrabaenaceae</taxon>
        <taxon>Tetrabaena</taxon>
    </lineage>
</organism>
<dbReference type="GO" id="GO:0005524">
    <property type="term" value="F:ATP binding"/>
    <property type="evidence" value="ECO:0007669"/>
    <property type="project" value="UniProtKB-KW"/>
</dbReference>
<dbReference type="GO" id="GO:0140662">
    <property type="term" value="F:ATP-dependent protein folding chaperone"/>
    <property type="evidence" value="ECO:0007669"/>
    <property type="project" value="InterPro"/>
</dbReference>
<dbReference type="InterPro" id="IPR027413">
    <property type="entry name" value="GROEL-like_equatorial_sf"/>
</dbReference>
<comment type="similarity">
    <text evidence="1">Belongs to the TCP-1 chaperonin family.</text>
</comment>
<reference evidence="6 7" key="1">
    <citation type="journal article" date="2017" name="Mol. Biol. Evol.">
        <title>The 4-celled Tetrabaena socialis nuclear genome reveals the essential components for genetic control of cell number at the origin of multicellularity in the volvocine lineage.</title>
        <authorList>
            <person name="Featherston J."/>
            <person name="Arakaki Y."/>
            <person name="Hanschen E.R."/>
            <person name="Ferris P.J."/>
            <person name="Michod R.E."/>
            <person name="Olson B.J.S.C."/>
            <person name="Nozaki H."/>
            <person name="Durand P.M."/>
        </authorList>
    </citation>
    <scope>NUCLEOTIDE SEQUENCE [LARGE SCALE GENOMIC DNA]</scope>
    <source>
        <strain evidence="6 7">NIES-571</strain>
    </source>
</reference>
<evidence type="ECO:0000313" key="6">
    <source>
        <dbReference type="EMBL" id="PNH02600.1"/>
    </source>
</evidence>
<keyword evidence="4" id="KW-0143">Chaperone</keyword>
<evidence type="ECO:0000313" key="7">
    <source>
        <dbReference type="Proteomes" id="UP000236333"/>
    </source>
</evidence>
<gene>
    <name evidence="6" type="ORF">TSOC_011408</name>
</gene>
<dbReference type="EMBL" id="PGGS01000624">
    <property type="protein sequence ID" value="PNH02600.1"/>
    <property type="molecule type" value="Genomic_DNA"/>
</dbReference>
<keyword evidence="3" id="KW-0067">ATP-binding</keyword>
<dbReference type="OrthoDB" id="1637110at2759"/>
<name>A0A2J7ZQR8_9CHLO</name>
<dbReference type="InterPro" id="IPR017998">
    <property type="entry name" value="Chaperone_TCP-1"/>
</dbReference>
<dbReference type="Proteomes" id="UP000236333">
    <property type="component" value="Unassembled WGS sequence"/>
</dbReference>
<feature type="region of interest" description="Disordered" evidence="5">
    <location>
        <begin position="25"/>
        <end position="45"/>
    </location>
</feature>
<dbReference type="SUPFAM" id="SSF48592">
    <property type="entry name" value="GroEL equatorial domain-like"/>
    <property type="match status" value="1"/>
</dbReference>
<accession>A0A2J7ZQR8</accession>
<proteinExistence type="inferred from homology"/>
<dbReference type="Gene3D" id="1.10.560.10">
    <property type="entry name" value="GroEL-like equatorial domain"/>
    <property type="match status" value="1"/>
</dbReference>
<evidence type="ECO:0000256" key="5">
    <source>
        <dbReference type="SAM" id="MobiDB-lite"/>
    </source>
</evidence>
<protein>
    <submittedName>
        <fullName evidence="6">T-complex protein 1 subunit delta</fullName>
    </submittedName>
</protein>